<evidence type="ECO:0000313" key="2">
    <source>
        <dbReference type="EMBL" id="GAC73904.1"/>
    </source>
</evidence>
<feature type="compositionally biased region" description="Basic and acidic residues" evidence="1">
    <location>
        <begin position="63"/>
        <end position="75"/>
    </location>
</feature>
<reference evidence="3" key="1">
    <citation type="journal article" date="2013" name="Genome Announc.">
        <title>Genome sequence of the basidiomycetous yeast Pseudozyma antarctica T-34, a producer of the glycolipid biosurfactants mannosylerythritol lipids.</title>
        <authorList>
            <person name="Morita T."/>
            <person name="Koike H."/>
            <person name="Koyama Y."/>
            <person name="Hagiwara H."/>
            <person name="Ito E."/>
            <person name="Fukuoka T."/>
            <person name="Imura T."/>
            <person name="Machida M."/>
            <person name="Kitamoto D."/>
        </authorList>
    </citation>
    <scope>NUCLEOTIDE SEQUENCE [LARGE SCALE GENOMIC DNA]</scope>
    <source>
        <strain evidence="3">T-34</strain>
    </source>
</reference>
<dbReference type="Proteomes" id="UP000011976">
    <property type="component" value="Unassembled WGS sequence"/>
</dbReference>
<feature type="compositionally biased region" description="Polar residues" evidence="1">
    <location>
        <begin position="26"/>
        <end position="35"/>
    </location>
</feature>
<sequence>MSSADTASAKKAAGQLQKDQGQLQQSAELHQSGQTDLDRGQGMQNADNETGASGFSAVAGAKDVVKDKLEDRKDV</sequence>
<feature type="compositionally biased region" description="Polar residues" evidence="1">
    <location>
        <begin position="42"/>
        <end position="53"/>
    </location>
</feature>
<name>M9LVL0_PSEA3</name>
<accession>M9LVL0</accession>
<dbReference type="AlphaFoldDB" id="M9LVL0"/>
<feature type="compositionally biased region" description="Low complexity" evidence="1">
    <location>
        <begin position="1"/>
        <end position="25"/>
    </location>
</feature>
<organism evidence="2 3">
    <name type="scientific">Pseudozyma antarctica (strain T-34)</name>
    <name type="common">Yeast</name>
    <name type="synonym">Candida antarctica</name>
    <dbReference type="NCBI Taxonomy" id="1151754"/>
    <lineage>
        <taxon>Eukaryota</taxon>
        <taxon>Fungi</taxon>
        <taxon>Dikarya</taxon>
        <taxon>Basidiomycota</taxon>
        <taxon>Ustilaginomycotina</taxon>
        <taxon>Ustilaginomycetes</taxon>
        <taxon>Ustilaginales</taxon>
        <taxon>Ustilaginaceae</taxon>
        <taxon>Moesziomyces</taxon>
    </lineage>
</organism>
<dbReference type="OrthoDB" id="2554764at2759"/>
<evidence type="ECO:0000256" key="1">
    <source>
        <dbReference type="SAM" id="MobiDB-lite"/>
    </source>
</evidence>
<evidence type="ECO:0000313" key="3">
    <source>
        <dbReference type="Proteomes" id="UP000011976"/>
    </source>
</evidence>
<gene>
    <name evidence="2" type="ORF">PANT_9c00364</name>
</gene>
<dbReference type="EMBL" id="DF196775">
    <property type="protein sequence ID" value="GAC73904.1"/>
    <property type="molecule type" value="Genomic_DNA"/>
</dbReference>
<feature type="region of interest" description="Disordered" evidence="1">
    <location>
        <begin position="1"/>
        <end position="75"/>
    </location>
</feature>
<proteinExistence type="predicted"/>
<protein>
    <submittedName>
        <fullName evidence="2">Uncharacterized protein</fullName>
    </submittedName>
</protein>